<accession>A0A4C2A161</accession>
<protein>
    <submittedName>
        <fullName evidence="1">Uncharacterized protein</fullName>
    </submittedName>
</protein>
<evidence type="ECO:0000313" key="2">
    <source>
        <dbReference type="Proteomes" id="UP000299102"/>
    </source>
</evidence>
<reference evidence="1 2" key="1">
    <citation type="journal article" date="2019" name="Commun. Biol.">
        <title>The bagworm genome reveals a unique fibroin gene that provides high tensile strength.</title>
        <authorList>
            <person name="Kono N."/>
            <person name="Nakamura H."/>
            <person name="Ohtoshi R."/>
            <person name="Tomita M."/>
            <person name="Numata K."/>
            <person name="Arakawa K."/>
        </authorList>
    </citation>
    <scope>NUCLEOTIDE SEQUENCE [LARGE SCALE GENOMIC DNA]</scope>
</reference>
<comment type="caution">
    <text evidence="1">The sequence shown here is derived from an EMBL/GenBank/DDBJ whole genome shotgun (WGS) entry which is preliminary data.</text>
</comment>
<dbReference type="AlphaFoldDB" id="A0A4C2A161"/>
<proteinExistence type="predicted"/>
<dbReference type="EMBL" id="BGZK01002385">
    <property type="protein sequence ID" value="GBP93492.1"/>
    <property type="molecule type" value="Genomic_DNA"/>
</dbReference>
<name>A0A4C2A161_EUMVA</name>
<dbReference type="Proteomes" id="UP000299102">
    <property type="component" value="Unassembled WGS sequence"/>
</dbReference>
<organism evidence="1 2">
    <name type="scientific">Eumeta variegata</name>
    <name type="common">Bagworm moth</name>
    <name type="synonym">Eumeta japonica</name>
    <dbReference type="NCBI Taxonomy" id="151549"/>
    <lineage>
        <taxon>Eukaryota</taxon>
        <taxon>Metazoa</taxon>
        <taxon>Ecdysozoa</taxon>
        <taxon>Arthropoda</taxon>
        <taxon>Hexapoda</taxon>
        <taxon>Insecta</taxon>
        <taxon>Pterygota</taxon>
        <taxon>Neoptera</taxon>
        <taxon>Endopterygota</taxon>
        <taxon>Lepidoptera</taxon>
        <taxon>Glossata</taxon>
        <taxon>Ditrysia</taxon>
        <taxon>Tineoidea</taxon>
        <taxon>Psychidae</taxon>
        <taxon>Oiketicinae</taxon>
        <taxon>Eumeta</taxon>
    </lineage>
</organism>
<gene>
    <name evidence="1" type="ORF">EVAR_103207_1</name>
</gene>
<sequence length="148" mass="16363">MISAARPGARAVICSLISELYQYLNGEPASAAARRRVTRRGPHSYARNKDFLRETIRTGQQFGLNAGRLWRPARYARRGALAANGRNSIECHLSLNESESSPLIWGNGIFRCASEPMSGVPLAILSERKLIVGRERRALRPASRSAQC</sequence>
<keyword evidence="2" id="KW-1185">Reference proteome</keyword>
<evidence type="ECO:0000313" key="1">
    <source>
        <dbReference type="EMBL" id="GBP93492.1"/>
    </source>
</evidence>